<dbReference type="PANTHER" id="PTHR22993">
    <property type="entry name" value="FORMAMIDOPYRIMIDINE-DNA GLYCOSYLASE"/>
    <property type="match status" value="1"/>
</dbReference>
<dbReference type="Gene3D" id="1.10.8.50">
    <property type="match status" value="1"/>
</dbReference>
<evidence type="ECO:0000256" key="2">
    <source>
        <dbReference type="ARBA" id="ARBA00009409"/>
    </source>
</evidence>
<comment type="catalytic activity">
    <reaction evidence="1">
        <text>Hydrolysis of DNA containing ring-opened 7-methylguanine residues, releasing 2,6-diamino-4-hydroxy-5-(N-methyl)formamidopyrimidine.</text>
        <dbReference type="EC" id="3.2.2.23"/>
    </reaction>
</comment>
<dbReference type="SMART" id="SM00898">
    <property type="entry name" value="Fapy_DNA_glyco"/>
    <property type="match status" value="1"/>
</dbReference>
<keyword evidence="8" id="KW-0511">Multifunctional enzyme</keyword>
<keyword evidence="7" id="KW-0456">Lyase</keyword>
<dbReference type="SUPFAM" id="SSF81624">
    <property type="entry name" value="N-terminal domain of MutM-like DNA repair proteins"/>
    <property type="match status" value="1"/>
</dbReference>
<name>A0ABY6ZGE9_9BACL</name>
<protein>
    <submittedName>
        <fullName evidence="11">Endonuclease VIII</fullName>
    </submittedName>
</protein>
<proteinExistence type="inferred from homology"/>
<keyword evidence="4" id="KW-0378">Hydrolase</keyword>
<dbReference type="Pfam" id="PF06831">
    <property type="entry name" value="H2TH"/>
    <property type="match status" value="1"/>
</dbReference>
<evidence type="ECO:0000256" key="8">
    <source>
        <dbReference type="ARBA" id="ARBA00023268"/>
    </source>
</evidence>
<keyword evidence="3" id="KW-0227">DNA damage</keyword>
<dbReference type="Gene3D" id="3.20.190.10">
    <property type="entry name" value="MutM-like, N-terminal"/>
    <property type="match status" value="1"/>
</dbReference>
<evidence type="ECO:0000313" key="11">
    <source>
        <dbReference type="EMBL" id="WAH41911.1"/>
    </source>
</evidence>
<keyword evidence="9" id="KW-0326">Glycosidase</keyword>
<evidence type="ECO:0000256" key="3">
    <source>
        <dbReference type="ARBA" id="ARBA00022763"/>
    </source>
</evidence>
<evidence type="ECO:0000259" key="10">
    <source>
        <dbReference type="PROSITE" id="PS51068"/>
    </source>
</evidence>
<dbReference type="InterPro" id="IPR035937">
    <property type="entry name" value="FPG_N"/>
</dbReference>
<gene>
    <name evidence="11" type="ORF">NZD89_27550</name>
</gene>
<reference evidence="11" key="1">
    <citation type="submission" date="2022-08" db="EMBL/GenBank/DDBJ databases">
        <title>Alicyclobacillus fastidiosus DSM 17978, complete genome.</title>
        <authorList>
            <person name="Wang Q."/>
            <person name="Cai R."/>
            <person name="Wang Z."/>
        </authorList>
    </citation>
    <scope>NUCLEOTIDE SEQUENCE</scope>
    <source>
        <strain evidence="11">DSM 17978</strain>
    </source>
</reference>
<comment type="similarity">
    <text evidence="2">Belongs to the FPG family.</text>
</comment>
<accession>A0ABY6ZGE9</accession>
<evidence type="ECO:0000313" key="12">
    <source>
        <dbReference type="Proteomes" id="UP001164761"/>
    </source>
</evidence>
<evidence type="ECO:0000256" key="1">
    <source>
        <dbReference type="ARBA" id="ARBA00001668"/>
    </source>
</evidence>
<dbReference type="SMART" id="SM01232">
    <property type="entry name" value="H2TH"/>
    <property type="match status" value="1"/>
</dbReference>
<dbReference type="InterPro" id="IPR012319">
    <property type="entry name" value="FPG_cat"/>
</dbReference>
<sequence length="253" mass="29028">MPELPEMETYKSLLTQTVVGMPVLSAEIRRQRTINIAPDQFVQQVTGRQITHVRRRAKHIVFHLDAPYVLVVHLMLGGWMYYGSTEDVPKHESQVILSFANGRKLYFQGLRLGYLHLLTYAQLEEKFKDLGPEPFEQIFTEAVFQQVLRRKRGVLKAALVDQHCIAGIGNCYSDEICHEAGVLPLRRVHDIQPETIAALHRAMHAVLERAISFGGYMEFPFFQGDEFTGRYNDQCLVYDRGNEPCLRCGHLII</sequence>
<keyword evidence="11" id="KW-0540">Nuclease</keyword>
<dbReference type="PROSITE" id="PS51068">
    <property type="entry name" value="FPG_CAT"/>
    <property type="match status" value="1"/>
</dbReference>
<keyword evidence="11" id="KW-0255">Endonuclease</keyword>
<keyword evidence="6" id="KW-0234">DNA repair</keyword>
<dbReference type="InterPro" id="IPR015886">
    <property type="entry name" value="H2TH_FPG"/>
</dbReference>
<dbReference type="RefSeq" id="WP_268005810.1">
    <property type="nucleotide sequence ID" value="NZ_BSUT01000001.1"/>
</dbReference>
<keyword evidence="12" id="KW-1185">Reference proteome</keyword>
<feature type="domain" description="Formamidopyrimidine-DNA glycosylase catalytic" evidence="10">
    <location>
        <begin position="2"/>
        <end position="114"/>
    </location>
</feature>
<organism evidence="11 12">
    <name type="scientific">Alicyclobacillus fastidiosus</name>
    <dbReference type="NCBI Taxonomy" id="392011"/>
    <lineage>
        <taxon>Bacteria</taxon>
        <taxon>Bacillati</taxon>
        <taxon>Bacillota</taxon>
        <taxon>Bacilli</taxon>
        <taxon>Bacillales</taxon>
        <taxon>Alicyclobacillaceae</taxon>
        <taxon>Alicyclobacillus</taxon>
    </lineage>
</organism>
<evidence type="ECO:0000256" key="7">
    <source>
        <dbReference type="ARBA" id="ARBA00023239"/>
    </source>
</evidence>
<dbReference type="SUPFAM" id="SSF46946">
    <property type="entry name" value="S13-like H2TH domain"/>
    <property type="match status" value="1"/>
</dbReference>
<keyword evidence="5" id="KW-0238">DNA-binding</keyword>
<evidence type="ECO:0000256" key="5">
    <source>
        <dbReference type="ARBA" id="ARBA00023125"/>
    </source>
</evidence>
<evidence type="ECO:0000256" key="4">
    <source>
        <dbReference type="ARBA" id="ARBA00022801"/>
    </source>
</evidence>
<dbReference type="EMBL" id="CP104067">
    <property type="protein sequence ID" value="WAH41911.1"/>
    <property type="molecule type" value="Genomic_DNA"/>
</dbReference>
<evidence type="ECO:0000256" key="9">
    <source>
        <dbReference type="ARBA" id="ARBA00023295"/>
    </source>
</evidence>
<dbReference type="GO" id="GO:0004519">
    <property type="term" value="F:endonuclease activity"/>
    <property type="evidence" value="ECO:0007669"/>
    <property type="project" value="UniProtKB-KW"/>
</dbReference>
<dbReference type="Proteomes" id="UP001164761">
    <property type="component" value="Chromosome"/>
</dbReference>
<dbReference type="Pfam" id="PF01149">
    <property type="entry name" value="Fapy_DNA_glyco"/>
    <property type="match status" value="1"/>
</dbReference>
<dbReference type="PANTHER" id="PTHR22993:SF9">
    <property type="entry name" value="FORMAMIDOPYRIMIDINE-DNA GLYCOSYLASE"/>
    <property type="match status" value="1"/>
</dbReference>
<evidence type="ECO:0000256" key="6">
    <source>
        <dbReference type="ARBA" id="ARBA00023204"/>
    </source>
</evidence>
<dbReference type="InterPro" id="IPR010979">
    <property type="entry name" value="Ribosomal_uS13-like_H2TH"/>
</dbReference>